<evidence type="ECO:0000256" key="8">
    <source>
        <dbReference type="SAM" id="Phobius"/>
    </source>
</evidence>
<dbReference type="InterPro" id="IPR020846">
    <property type="entry name" value="MFS_dom"/>
</dbReference>
<dbReference type="CDD" id="cd17324">
    <property type="entry name" value="MFS_NepI_like"/>
    <property type="match status" value="1"/>
</dbReference>
<sequence>MRELERGPAPLLFAALGTLVFLNVYAPQSLLSLLSREFRVGAAEVGTVIGATTLAMALASPFVGVLADALGRRRVVVWAYALLVLPAVAAVFAPTLGTLNLARFAQGLLIPGVMVALNAYIAEEVPPAGRARALTAYVTGTVLGGFLGRFLAGLVADFQSWHAAFWLLALASLAGWGLARTLPREAGFTPRRDPRVVVAGLGAHLRNPALLATCAVGFLILFTLVGLFNTLTLRLAGAPYGLTTAQTGGVFAVYLLGVAVTPLAGPLLAARGPRTALLTAVGASLVGLLLTLAAPLPLVVAGVAAAACGVFLSQSAALAAVQRSVTGARSLATGLYHSAYYGGAALASVVAGQVFAARGWAGVAALVMGSMALAGLVGARGWRRVGSTGVPMPGDPAPTRG</sequence>
<feature type="transmembrane region" description="Helical" evidence="8">
    <location>
        <begin position="161"/>
        <end position="182"/>
    </location>
</feature>
<dbReference type="InterPro" id="IPR005829">
    <property type="entry name" value="Sugar_transporter_CS"/>
</dbReference>
<feature type="domain" description="Major facilitator superfamily (MFS) profile" evidence="9">
    <location>
        <begin position="9"/>
        <end position="387"/>
    </location>
</feature>
<keyword evidence="3" id="KW-0813">Transport</keyword>
<evidence type="ECO:0000313" key="10">
    <source>
        <dbReference type="EMBL" id="MFC5847141.1"/>
    </source>
</evidence>
<feature type="transmembrane region" description="Helical" evidence="8">
    <location>
        <begin position="209"/>
        <end position="228"/>
    </location>
</feature>
<dbReference type="InterPro" id="IPR036259">
    <property type="entry name" value="MFS_trans_sf"/>
</dbReference>
<dbReference type="Gene3D" id="1.20.1250.20">
    <property type="entry name" value="MFS general substrate transporter like domains"/>
    <property type="match status" value="1"/>
</dbReference>
<dbReference type="SUPFAM" id="SSF103473">
    <property type="entry name" value="MFS general substrate transporter"/>
    <property type="match status" value="1"/>
</dbReference>
<evidence type="ECO:0000256" key="5">
    <source>
        <dbReference type="ARBA" id="ARBA00022692"/>
    </source>
</evidence>
<feature type="transmembrane region" description="Helical" evidence="8">
    <location>
        <begin position="77"/>
        <end position="97"/>
    </location>
</feature>
<keyword evidence="4" id="KW-1003">Cell membrane</keyword>
<dbReference type="InterPro" id="IPR011701">
    <property type="entry name" value="MFS"/>
</dbReference>
<reference evidence="11" key="1">
    <citation type="journal article" date="2019" name="Int. J. Syst. Evol. Microbiol.">
        <title>The Global Catalogue of Microorganisms (GCM) 10K type strain sequencing project: providing services to taxonomists for standard genome sequencing and annotation.</title>
        <authorList>
            <consortium name="The Broad Institute Genomics Platform"/>
            <consortium name="The Broad Institute Genome Sequencing Center for Infectious Disease"/>
            <person name="Wu L."/>
            <person name="Ma J."/>
        </authorList>
    </citation>
    <scope>NUCLEOTIDE SEQUENCE [LARGE SCALE GENOMIC DNA]</scope>
    <source>
        <strain evidence="11">CGMCC 1.15053</strain>
    </source>
</reference>
<evidence type="ECO:0000256" key="7">
    <source>
        <dbReference type="ARBA" id="ARBA00023136"/>
    </source>
</evidence>
<dbReference type="EMBL" id="JBHSOH010000003">
    <property type="protein sequence ID" value="MFC5847141.1"/>
    <property type="molecule type" value="Genomic_DNA"/>
</dbReference>
<feature type="transmembrane region" description="Helical" evidence="8">
    <location>
        <begin position="360"/>
        <end position="379"/>
    </location>
</feature>
<dbReference type="Pfam" id="PF07690">
    <property type="entry name" value="MFS_1"/>
    <property type="match status" value="1"/>
</dbReference>
<feature type="transmembrane region" description="Helical" evidence="8">
    <location>
        <begin position="46"/>
        <end position="70"/>
    </location>
</feature>
<keyword evidence="11" id="KW-1185">Reference proteome</keyword>
<evidence type="ECO:0000313" key="11">
    <source>
        <dbReference type="Proteomes" id="UP001595979"/>
    </source>
</evidence>
<evidence type="ECO:0000256" key="3">
    <source>
        <dbReference type="ARBA" id="ARBA00022448"/>
    </source>
</evidence>
<feature type="transmembrane region" description="Helical" evidence="8">
    <location>
        <begin position="333"/>
        <end position="354"/>
    </location>
</feature>
<accession>A0ABW1DEU0</accession>
<evidence type="ECO:0000256" key="4">
    <source>
        <dbReference type="ARBA" id="ARBA00022475"/>
    </source>
</evidence>
<gene>
    <name evidence="10" type="ORF">ACFPQ6_02365</name>
</gene>
<organism evidence="10 11">
    <name type="scientific">Deinococcus petrolearius</name>
    <dbReference type="NCBI Taxonomy" id="1751295"/>
    <lineage>
        <taxon>Bacteria</taxon>
        <taxon>Thermotogati</taxon>
        <taxon>Deinococcota</taxon>
        <taxon>Deinococci</taxon>
        <taxon>Deinococcales</taxon>
        <taxon>Deinococcaceae</taxon>
        <taxon>Deinococcus</taxon>
    </lineage>
</organism>
<feature type="transmembrane region" description="Helical" evidence="8">
    <location>
        <begin position="134"/>
        <end position="155"/>
    </location>
</feature>
<protein>
    <submittedName>
        <fullName evidence="10">MFS transporter</fullName>
    </submittedName>
</protein>
<comment type="similarity">
    <text evidence="2">Belongs to the major facilitator superfamily.</text>
</comment>
<name>A0ABW1DEU0_9DEIO</name>
<evidence type="ECO:0000256" key="1">
    <source>
        <dbReference type="ARBA" id="ARBA00004651"/>
    </source>
</evidence>
<dbReference type="PROSITE" id="PS00216">
    <property type="entry name" value="SUGAR_TRANSPORT_1"/>
    <property type="match status" value="1"/>
</dbReference>
<evidence type="ECO:0000259" key="9">
    <source>
        <dbReference type="PROSITE" id="PS50850"/>
    </source>
</evidence>
<comment type="subcellular location">
    <subcellularLocation>
        <location evidence="1">Cell membrane</location>
        <topology evidence="1">Multi-pass membrane protein</topology>
    </subcellularLocation>
</comment>
<evidence type="ECO:0000256" key="6">
    <source>
        <dbReference type="ARBA" id="ARBA00022989"/>
    </source>
</evidence>
<feature type="transmembrane region" description="Helical" evidence="8">
    <location>
        <begin position="300"/>
        <end position="321"/>
    </location>
</feature>
<keyword evidence="6 8" id="KW-1133">Transmembrane helix</keyword>
<feature type="transmembrane region" description="Helical" evidence="8">
    <location>
        <begin position="7"/>
        <end position="26"/>
    </location>
</feature>
<evidence type="ECO:0000256" key="2">
    <source>
        <dbReference type="ARBA" id="ARBA00008335"/>
    </source>
</evidence>
<proteinExistence type="inferred from homology"/>
<dbReference type="RefSeq" id="WP_380046003.1">
    <property type="nucleotide sequence ID" value="NZ_JBHSOH010000003.1"/>
</dbReference>
<feature type="transmembrane region" description="Helical" evidence="8">
    <location>
        <begin position="276"/>
        <end position="294"/>
    </location>
</feature>
<dbReference type="Proteomes" id="UP001595979">
    <property type="component" value="Unassembled WGS sequence"/>
</dbReference>
<comment type="caution">
    <text evidence="10">The sequence shown here is derived from an EMBL/GenBank/DDBJ whole genome shotgun (WGS) entry which is preliminary data.</text>
</comment>
<feature type="transmembrane region" description="Helical" evidence="8">
    <location>
        <begin position="103"/>
        <end position="122"/>
    </location>
</feature>
<feature type="transmembrane region" description="Helical" evidence="8">
    <location>
        <begin position="248"/>
        <end position="269"/>
    </location>
</feature>
<dbReference type="PANTHER" id="PTHR43271">
    <property type="entry name" value="BLL2771 PROTEIN"/>
    <property type="match status" value="1"/>
</dbReference>
<dbReference type="PANTHER" id="PTHR43271:SF2">
    <property type="entry name" value="BLL2771 PROTEIN"/>
    <property type="match status" value="1"/>
</dbReference>
<keyword evidence="7 8" id="KW-0472">Membrane</keyword>
<dbReference type="PROSITE" id="PS50850">
    <property type="entry name" value="MFS"/>
    <property type="match status" value="1"/>
</dbReference>
<keyword evidence="5 8" id="KW-0812">Transmembrane</keyword>